<evidence type="ECO:0000313" key="7">
    <source>
        <dbReference type="Proteomes" id="UP000638560"/>
    </source>
</evidence>
<evidence type="ECO:0000313" key="6">
    <source>
        <dbReference type="EMBL" id="MBF9131554.1"/>
    </source>
</evidence>
<dbReference type="PROSITE" id="PS50937">
    <property type="entry name" value="HTH_MERR_2"/>
    <property type="match status" value="1"/>
</dbReference>
<evidence type="ECO:0000256" key="4">
    <source>
        <dbReference type="ARBA" id="ARBA00023163"/>
    </source>
</evidence>
<dbReference type="PANTHER" id="PTHR30204">
    <property type="entry name" value="REDOX-CYCLING DRUG-SENSING TRANSCRIPTIONAL ACTIVATOR SOXR"/>
    <property type="match status" value="1"/>
</dbReference>
<comment type="caution">
    <text evidence="6">The sequence shown here is derived from an EMBL/GenBank/DDBJ whole genome shotgun (WGS) entry which is preliminary data.</text>
</comment>
<evidence type="ECO:0000256" key="1">
    <source>
        <dbReference type="ARBA" id="ARBA00022491"/>
    </source>
</evidence>
<dbReference type="SUPFAM" id="SSF46955">
    <property type="entry name" value="Putative DNA-binding domain"/>
    <property type="match status" value="1"/>
</dbReference>
<dbReference type="Pfam" id="PF13411">
    <property type="entry name" value="MerR_1"/>
    <property type="match status" value="1"/>
</dbReference>
<name>A0ABS0GZB6_9ACTN</name>
<dbReference type="InterPro" id="IPR009061">
    <property type="entry name" value="DNA-bd_dom_put_sf"/>
</dbReference>
<keyword evidence="2" id="KW-0805">Transcription regulation</keyword>
<dbReference type="Gene3D" id="1.10.1660.10">
    <property type="match status" value="1"/>
</dbReference>
<dbReference type="InterPro" id="IPR047057">
    <property type="entry name" value="MerR_fam"/>
</dbReference>
<evidence type="ECO:0000259" key="5">
    <source>
        <dbReference type="PROSITE" id="PS50937"/>
    </source>
</evidence>
<keyword evidence="7" id="KW-1185">Reference proteome</keyword>
<keyword evidence="3" id="KW-0238">DNA-binding</keyword>
<evidence type="ECO:0000256" key="2">
    <source>
        <dbReference type="ARBA" id="ARBA00023015"/>
    </source>
</evidence>
<gene>
    <name evidence="6" type="ORF">I0C86_21685</name>
</gene>
<reference evidence="6 7" key="1">
    <citation type="submission" date="2020-11" db="EMBL/GenBank/DDBJ databases">
        <title>A novel isolate from a Black sea contaminated sediment with potential to produce alkanes: Plantactinospora alkalitolerans sp. nov.</title>
        <authorList>
            <person name="Carro L."/>
            <person name="Veyisoglu A."/>
            <person name="Guven K."/>
            <person name="Schumann P."/>
            <person name="Klenk H.-P."/>
            <person name="Sahin N."/>
        </authorList>
    </citation>
    <scope>NUCLEOTIDE SEQUENCE [LARGE SCALE GENOMIC DNA]</scope>
    <source>
        <strain evidence="6 7">S1510</strain>
    </source>
</reference>
<evidence type="ECO:0000256" key="3">
    <source>
        <dbReference type="ARBA" id="ARBA00023125"/>
    </source>
</evidence>
<protein>
    <submittedName>
        <fullName evidence="6">MerR family transcriptional regulator</fullName>
    </submittedName>
</protein>
<dbReference type="EMBL" id="JADPUN010000200">
    <property type="protein sequence ID" value="MBF9131554.1"/>
    <property type="molecule type" value="Genomic_DNA"/>
</dbReference>
<dbReference type="Proteomes" id="UP000638560">
    <property type="component" value="Unassembled WGS sequence"/>
</dbReference>
<organism evidence="6 7">
    <name type="scientific">Plantactinospora alkalitolerans</name>
    <dbReference type="NCBI Taxonomy" id="2789879"/>
    <lineage>
        <taxon>Bacteria</taxon>
        <taxon>Bacillati</taxon>
        <taxon>Actinomycetota</taxon>
        <taxon>Actinomycetes</taxon>
        <taxon>Micromonosporales</taxon>
        <taxon>Micromonosporaceae</taxon>
        <taxon>Plantactinospora</taxon>
    </lineage>
</organism>
<dbReference type="InterPro" id="IPR000551">
    <property type="entry name" value="MerR-type_HTH_dom"/>
</dbReference>
<keyword evidence="1" id="KW-0678">Repressor</keyword>
<feature type="domain" description="HTH merR-type" evidence="5">
    <location>
        <begin position="9"/>
        <end position="77"/>
    </location>
</feature>
<proteinExistence type="predicted"/>
<sequence length="145" mass="16294">MNSGRAVVEYTIGELAARFGLATHVLRHWEDMGVLSPARRVAGRRVYGPAQVTRVAEILLGKDAGFSLEELRELFAAPDRGQRRKVLRAQLAQVRQRIARLTLSQTLLEHGLRCQHPDYQSCPHFQAMVLARLDGMELAQALDHD</sequence>
<keyword evidence="4" id="KW-0804">Transcription</keyword>
<dbReference type="RefSeq" id="WP_196203089.1">
    <property type="nucleotide sequence ID" value="NZ_JADPUN010000200.1"/>
</dbReference>
<dbReference type="PRINTS" id="PR00040">
    <property type="entry name" value="HTHMERR"/>
</dbReference>
<accession>A0ABS0GZB6</accession>
<dbReference type="PANTHER" id="PTHR30204:SF69">
    <property type="entry name" value="MERR-FAMILY TRANSCRIPTIONAL REGULATOR"/>
    <property type="match status" value="1"/>
</dbReference>
<dbReference type="SMART" id="SM00422">
    <property type="entry name" value="HTH_MERR"/>
    <property type="match status" value="1"/>
</dbReference>